<reference evidence="3 4" key="1">
    <citation type="submission" date="2018-03" db="EMBL/GenBank/DDBJ databases">
        <title>Complete genome sequencing of Faecalibacterium prausnitzii strains isolated from the human gut.</title>
        <authorList>
            <person name="Fitzgerald B.C."/>
            <person name="Shkoporov A.N."/>
            <person name="Ross P.R."/>
            <person name="Hill C."/>
        </authorList>
    </citation>
    <scope>NUCLEOTIDE SEQUENCE [LARGE SCALE GENOMIC DNA]</scope>
    <source>
        <strain evidence="3 4">ATCC 27768</strain>
    </source>
</reference>
<feature type="region of interest" description="Disordered" evidence="1">
    <location>
        <begin position="426"/>
        <end position="464"/>
    </location>
</feature>
<proteinExistence type="predicted"/>
<name>A0A367G1N0_9FIRM</name>
<feature type="compositionally biased region" description="Polar residues" evidence="1">
    <location>
        <begin position="447"/>
        <end position="464"/>
    </location>
</feature>
<dbReference type="SUPFAM" id="SSF52540">
    <property type="entry name" value="P-loop containing nucleoside triphosphate hydrolases"/>
    <property type="match status" value="1"/>
</dbReference>
<accession>A0A367G1N0</accession>
<evidence type="ECO:0000259" key="2">
    <source>
        <dbReference type="Pfam" id="PF01935"/>
    </source>
</evidence>
<comment type="caution">
    <text evidence="3">The sequence shown here is derived from an EMBL/GenBank/DDBJ whole genome shotgun (WGS) entry which is preliminary data.</text>
</comment>
<keyword evidence="3" id="KW-0547">Nucleotide-binding</keyword>
<evidence type="ECO:0000313" key="3">
    <source>
        <dbReference type="EMBL" id="RCH44545.1"/>
    </source>
</evidence>
<dbReference type="EMBL" id="PXUP01000015">
    <property type="protein sequence ID" value="RCH44545.1"/>
    <property type="molecule type" value="Genomic_DNA"/>
</dbReference>
<dbReference type="Gene3D" id="3.40.50.300">
    <property type="entry name" value="P-loop containing nucleotide triphosphate hydrolases"/>
    <property type="match status" value="2"/>
</dbReference>
<dbReference type="InterPro" id="IPR027417">
    <property type="entry name" value="P-loop_NTPase"/>
</dbReference>
<dbReference type="RefSeq" id="WP_113992595.1">
    <property type="nucleotide sequence ID" value="NZ_JAWHPP010000013.1"/>
</dbReference>
<dbReference type="Proteomes" id="UP000252378">
    <property type="component" value="Unassembled WGS sequence"/>
</dbReference>
<dbReference type="PANTHER" id="PTHR42957">
    <property type="entry name" value="HELICASE MJ1565-RELATED"/>
    <property type="match status" value="1"/>
</dbReference>
<keyword evidence="3" id="KW-0067">ATP-binding</keyword>
<organism evidence="3 4">
    <name type="scientific">Faecalibacterium prausnitzii</name>
    <dbReference type="NCBI Taxonomy" id="853"/>
    <lineage>
        <taxon>Bacteria</taxon>
        <taxon>Bacillati</taxon>
        <taxon>Bacillota</taxon>
        <taxon>Clostridia</taxon>
        <taxon>Eubacteriales</taxon>
        <taxon>Oscillospiraceae</taxon>
        <taxon>Faecalibacterium</taxon>
    </lineage>
</organism>
<dbReference type="PANTHER" id="PTHR42957:SF1">
    <property type="entry name" value="HELICASE MJ1565-RELATED"/>
    <property type="match status" value="1"/>
</dbReference>
<gene>
    <name evidence="3" type="ORF">C7J97_10860</name>
</gene>
<dbReference type="AlphaFoldDB" id="A0A367G1N0"/>
<dbReference type="InterPro" id="IPR002789">
    <property type="entry name" value="HerA_central"/>
</dbReference>
<evidence type="ECO:0000313" key="4">
    <source>
        <dbReference type="Proteomes" id="UP000252378"/>
    </source>
</evidence>
<protein>
    <submittedName>
        <fullName evidence="3">ATP-binding protein</fullName>
    </submittedName>
</protein>
<feature type="compositionally biased region" description="Basic and acidic residues" evidence="1">
    <location>
        <begin position="436"/>
        <end position="446"/>
    </location>
</feature>
<sequence>MPEQLERYEQKPLSEQTKQNLMDQLTLADHLVYKKYLPDLQNYALVDPTEQMVGGKITDDYMKVFKLEELTVKQGEDQLQKLSTVYHSSMALGCSLAVLVSVKKSGAPASIYLGVRRNLRQKNSEAIENLDISFKTLHEGMKSNFPGSQTSRIYASDDQQDTESLNYLLDGAFGDKMRTITSASCVAALRDKSKTENKAFIQGIERFMDAMGDHVYTALFLADPVSENDQASIRSSYEQLYSTLSPFRKSTWSYNENHSNAVMSSVCDGKSNVITDGTSASSSKSRGSDTGFSLNLGIEKGHTENFEKSHQKGIFEREKPAAPQDATSGAGRAVAEEKKINWKKTGVIAAGVVVAAGTAALCVFQPELAAAAAAKAGPILTKAASAVGLAKGAAIEKKNLFDGRDTISHGAADMLIHTMGCSLSHNISRSSNEETGESHNEAKGTARNETSGNTKTDGNGTTLQIEFDNKSIENLLERIDEQLQRTRESEDYGCYNCSAYFLAPQAQTAILAANTYRALMIGEGSAVESGAVNIWQEQKYVVPAMREYLKHFEHPVFMRQLREDGDVSLLYTPGTMVSGRELPMHLGLPTRSVHGMAVIEHAEFGRNVPIVSADKKEQLALGCIYHMGNEEKENKVFLQKQALRSHTFITGSTGSGKSNAVYQLLAEVTKDSDTTFLVVEPAKGEYKHIFGNGKAKVYGTNENLTPLLRINPFTFPPEIHVREHIDRLVEIFNACWPMYAAMPAILKDAVERCYRNTGWDLRRSVNVQMTYPTFYDLMDILPSVIQESEYSKDTQSDYTGALYTRVRSLTTGIYGNILCAEDGLEDAELFDCNVIVDLSRVTSMETKSLLMGLLVIKLQEYRMCTSEMNQPLRHITVLEEAHNLLRRTSDVQAQESANLQGKSVEMLTDAIAEMRTYGEGFVIADQSPGLLDPAVIRNTNTKMILRLPSEEDRKLVGKSAGLNDKQIEELAKLEMGVAAVYQNEWNEPILCKVNYYPEPENCYQKPCSMEMDSDTELVMRELLSEKEESELPKEVLEHWWKHWQNRIDTTTGQYLCEVLENQNDKCDEVIQKAVYDIFEGKQLFGWYGNKMESRTDAYGELIERLCGRYRLSEKIAKEILDCIMTTGLEEAKNKEGVEAIRKKYNEQRSEQV</sequence>
<dbReference type="InterPro" id="IPR008571">
    <property type="entry name" value="HerA-like"/>
</dbReference>
<dbReference type="GO" id="GO:0005524">
    <property type="term" value="F:ATP binding"/>
    <property type="evidence" value="ECO:0007669"/>
    <property type="project" value="UniProtKB-KW"/>
</dbReference>
<feature type="domain" description="Helicase HerA central" evidence="2">
    <location>
        <begin position="633"/>
        <end position="846"/>
    </location>
</feature>
<evidence type="ECO:0000256" key="1">
    <source>
        <dbReference type="SAM" id="MobiDB-lite"/>
    </source>
</evidence>
<dbReference type="Pfam" id="PF01935">
    <property type="entry name" value="DUF87"/>
    <property type="match status" value="1"/>
</dbReference>